<gene>
    <name evidence="9" type="ORF">HSX42_12545</name>
</gene>
<evidence type="ECO:0000256" key="1">
    <source>
        <dbReference type="ARBA" id="ARBA00004141"/>
    </source>
</evidence>
<reference evidence="9 10" key="1">
    <citation type="submission" date="2023-08" db="EMBL/GenBank/DDBJ databases">
        <title>Complete genome sequence of Geobacillus thermodenitrificans K1041, a genetically tractable strain representative of the genus Geobacillus.</title>
        <authorList>
            <person name="Kani S."/>
            <person name="Suzuki H."/>
        </authorList>
    </citation>
    <scope>NUCLEOTIDE SEQUENCE [LARGE SCALE GENOMIC DNA]</scope>
    <source>
        <strain evidence="9 10">K1041</strain>
    </source>
</reference>
<evidence type="ECO:0000256" key="8">
    <source>
        <dbReference type="SAM" id="Phobius"/>
    </source>
</evidence>
<evidence type="ECO:0000256" key="7">
    <source>
        <dbReference type="ARBA" id="ARBA00023136"/>
    </source>
</evidence>
<keyword evidence="7 8" id="KW-0472">Membrane</keyword>
<feature type="transmembrane region" description="Helical" evidence="8">
    <location>
        <begin position="179"/>
        <end position="197"/>
    </location>
</feature>
<keyword evidence="10" id="KW-1185">Reference proteome</keyword>
<protein>
    <submittedName>
        <fullName evidence="9">GerAB/ArcD/ProY family transporter</fullName>
    </submittedName>
</protein>
<evidence type="ECO:0000313" key="9">
    <source>
        <dbReference type="EMBL" id="WMV78091.1"/>
    </source>
</evidence>
<sequence>MIVILVFPDIELENMFPMFENGLLPSIMGAATPQSWFSECFLMAFLLPHVIDENHGRRWGNIAVVSIMLTLFFTNLATLFVFGNITASFVYPVISVVRYISIADFLEHVEVVVMALWVVGVFLKISVFYYALVTGLARWLNLSQYEPLVFSVGLLLCLLSNWSANDLVELTHFLGTTGSFYLSFVQTVIPLFLLLVAKWRNRAASPQPAVSHQERK</sequence>
<name>A0ABY9QHN0_GEOTD</name>
<dbReference type="EMBL" id="CP133461">
    <property type="protein sequence ID" value="WMV78091.1"/>
    <property type="molecule type" value="Genomic_DNA"/>
</dbReference>
<evidence type="ECO:0000256" key="4">
    <source>
        <dbReference type="ARBA" id="ARBA00022544"/>
    </source>
</evidence>
<comment type="subcellular location">
    <subcellularLocation>
        <location evidence="1">Membrane</location>
        <topology evidence="1">Multi-pass membrane protein</topology>
    </subcellularLocation>
</comment>
<organism evidence="9 10">
    <name type="scientific">Geobacillus thermodenitrificans</name>
    <dbReference type="NCBI Taxonomy" id="33940"/>
    <lineage>
        <taxon>Bacteria</taxon>
        <taxon>Bacillati</taxon>
        <taxon>Bacillota</taxon>
        <taxon>Bacilli</taxon>
        <taxon>Bacillales</taxon>
        <taxon>Anoxybacillaceae</taxon>
        <taxon>Geobacillus</taxon>
    </lineage>
</organism>
<keyword evidence="3" id="KW-0813">Transport</keyword>
<feature type="transmembrane region" description="Helical" evidence="8">
    <location>
        <begin position="111"/>
        <end position="133"/>
    </location>
</feature>
<comment type="similarity">
    <text evidence="2">Belongs to the amino acid-polyamine-organocation (APC) superfamily. Spore germination protein (SGP) (TC 2.A.3.9) family.</text>
</comment>
<evidence type="ECO:0000313" key="10">
    <source>
        <dbReference type="Proteomes" id="UP001297580"/>
    </source>
</evidence>
<feature type="transmembrane region" description="Helical" evidence="8">
    <location>
        <begin position="59"/>
        <end position="91"/>
    </location>
</feature>
<feature type="transmembrane region" description="Helical" evidence="8">
    <location>
        <begin position="145"/>
        <end position="164"/>
    </location>
</feature>
<keyword evidence="4" id="KW-0309">Germination</keyword>
<accession>A0ABY9QHN0</accession>
<keyword evidence="5 8" id="KW-0812">Transmembrane</keyword>
<evidence type="ECO:0000256" key="2">
    <source>
        <dbReference type="ARBA" id="ARBA00007998"/>
    </source>
</evidence>
<evidence type="ECO:0000256" key="6">
    <source>
        <dbReference type="ARBA" id="ARBA00022989"/>
    </source>
</evidence>
<dbReference type="Proteomes" id="UP001297580">
    <property type="component" value="Chromosome"/>
</dbReference>
<evidence type="ECO:0000256" key="3">
    <source>
        <dbReference type="ARBA" id="ARBA00022448"/>
    </source>
</evidence>
<dbReference type="PANTHER" id="PTHR34975:SF2">
    <property type="entry name" value="SPORE GERMINATION PROTEIN A2"/>
    <property type="match status" value="1"/>
</dbReference>
<dbReference type="RefSeq" id="WP_311089813.1">
    <property type="nucleotide sequence ID" value="NZ_CP133461.1"/>
</dbReference>
<dbReference type="PANTHER" id="PTHR34975">
    <property type="entry name" value="SPORE GERMINATION PROTEIN A2"/>
    <property type="match status" value="1"/>
</dbReference>
<keyword evidence="6 8" id="KW-1133">Transmembrane helix</keyword>
<dbReference type="InterPro" id="IPR004761">
    <property type="entry name" value="Spore_GerAB"/>
</dbReference>
<evidence type="ECO:0000256" key="5">
    <source>
        <dbReference type="ARBA" id="ARBA00022692"/>
    </source>
</evidence>
<proteinExistence type="inferred from homology"/>
<dbReference type="Pfam" id="PF03845">
    <property type="entry name" value="Spore_permease"/>
    <property type="match status" value="1"/>
</dbReference>